<sequence>MWPHCEQEEDRCLHRNPCLHGGTCKDNACLCPPGYSGPLCQHNSALAELEQDWQEGSGGGDAPGQFSAAFQDGSYLALPGHLFPRGPPEAPDTIELELRTDSAEGLLLWHGAEPSEGGKAKDFIGLGLKDGHLVFSYQLGSGEATIVSEDPINDGEWHRVTVTREGRRGRLQVDGEEPVTGESPGANVMANTQGSVYVGGAPDLRALTAGKFSSGVTGCVRGLVLAPSGALPHPIDLRHGAVGGSPAPPCPS</sequence>
<dbReference type="SMART" id="SM00181">
    <property type="entry name" value="EGF"/>
    <property type="match status" value="1"/>
</dbReference>
<dbReference type="PROSITE" id="PS01186">
    <property type="entry name" value="EGF_2"/>
    <property type="match status" value="1"/>
</dbReference>
<dbReference type="GO" id="GO:0016020">
    <property type="term" value="C:membrane"/>
    <property type="evidence" value="ECO:0007669"/>
    <property type="project" value="UniProtKB-SubCell"/>
</dbReference>
<dbReference type="EMBL" id="LSYS01002427">
    <property type="protein sequence ID" value="OPJ86307.1"/>
    <property type="molecule type" value="Genomic_DNA"/>
</dbReference>
<dbReference type="InterPro" id="IPR001791">
    <property type="entry name" value="Laminin_G"/>
</dbReference>
<keyword evidence="6" id="KW-1185">Reference proteome</keyword>
<reference evidence="5 6" key="1">
    <citation type="submission" date="2016-02" db="EMBL/GenBank/DDBJ databases">
        <title>Band-tailed pigeon sequencing and assembly.</title>
        <authorList>
            <person name="Soares A.E."/>
            <person name="Novak B.J."/>
            <person name="Rice E.S."/>
            <person name="O'Connell B."/>
            <person name="Chang D."/>
            <person name="Weber S."/>
            <person name="Shapiro B."/>
        </authorList>
    </citation>
    <scope>NUCLEOTIDE SEQUENCE [LARGE SCALE GENOMIC DNA]</scope>
    <source>
        <strain evidence="5">BTP2013</strain>
        <tissue evidence="5">Blood</tissue>
    </source>
</reference>
<gene>
    <name evidence="5" type="ORF">AV530_011444</name>
</gene>
<dbReference type="AlphaFoldDB" id="A0A1V4KR66"/>
<dbReference type="SUPFAM" id="SSF49899">
    <property type="entry name" value="Concanavalin A-like lectins/glucanases"/>
    <property type="match status" value="1"/>
</dbReference>
<dbReference type="InterPro" id="IPR013320">
    <property type="entry name" value="ConA-like_dom_sf"/>
</dbReference>
<dbReference type="PANTHER" id="PTHR15036">
    <property type="entry name" value="PIKACHURIN-LIKE PROTEIN"/>
    <property type="match status" value="1"/>
</dbReference>
<dbReference type="PROSITE" id="PS50026">
    <property type="entry name" value="EGF_3"/>
    <property type="match status" value="1"/>
</dbReference>
<dbReference type="Pfam" id="PF00008">
    <property type="entry name" value="EGF"/>
    <property type="match status" value="1"/>
</dbReference>
<dbReference type="Gene3D" id="2.60.120.200">
    <property type="match status" value="1"/>
</dbReference>
<dbReference type="Pfam" id="PF00054">
    <property type="entry name" value="Laminin_G_1"/>
    <property type="match status" value="1"/>
</dbReference>
<accession>A0A1V4KR66</accession>
<dbReference type="PROSITE" id="PS00022">
    <property type="entry name" value="EGF_1"/>
    <property type="match status" value="1"/>
</dbReference>
<evidence type="ECO:0000259" key="4">
    <source>
        <dbReference type="PROSITE" id="PS50026"/>
    </source>
</evidence>
<name>A0A1V4KR66_PATFA</name>
<dbReference type="InterPro" id="IPR050372">
    <property type="entry name" value="Neurexin-related_CASP"/>
</dbReference>
<evidence type="ECO:0000313" key="5">
    <source>
        <dbReference type="EMBL" id="OPJ86307.1"/>
    </source>
</evidence>
<evidence type="ECO:0000313" key="6">
    <source>
        <dbReference type="Proteomes" id="UP000190648"/>
    </source>
</evidence>
<feature type="disulfide bond" evidence="2">
    <location>
        <begin position="31"/>
        <end position="40"/>
    </location>
</feature>
<keyword evidence="1 2" id="KW-1015">Disulfide bond</keyword>
<feature type="domain" description="EGF-like" evidence="4">
    <location>
        <begin position="8"/>
        <end position="41"/>
    </location>
</feature>
<dbReference type="OrthoDB" id="10014052at2759"/>
<dbReference type="PANTHER" id="PTHR15036:SF85">
    <property type="entry name" value="SP2353, ISOFORM A"/>
    <property type="match status" value="1"/>
</dbReference>
<feature type="domain" description="Laminin G" evidence="3">
    <location>
        <begin position="65"/>
        <end position="250"/>
    </location>
</feature>
<comment type="caution">
    <text evidence="5">The sequence shown here is derived from an EMBL/GenBank/DDBJ whole genome shotgun (WGS) entry which is preliminary data.</text>
</comment>
<organism evidence="5 6">
    <name type="scientific">Patagioenas fasciata monilis</name>
    <dbReference type="NCBI Taxonomy" id="372326"/>
    <lineage>
        <taxon>Eukaryota</taxon>
        <taxon>Metazoa</taxon>
        <taxon>Chordata</taxon>
        <taxon>Craniata</taxon>
        <taxon>Vertebrata</taxon>
        <taxon>Euteleostomi</taxon>
        <taxon>Archelosauria</taxon>
        <taxon>Archosauria</taxon>
        <taxon>Dinosauria</taxon>
        <taxon>Saurischia</taxon>
        <taxon>Theropoda</taxon>
        <taxon>Coelurosauria</taxon>
        <taxon>Aves</taxon>
        <taxon>Neognathae</taxon>
        <taxon>Neoaves</taxon>
        <taxon>Columbimorphae</taxon>
        <taxon>Columbiformes</taxon>
        <taxon>Columbidae</taxon>
        <taxon>Patagioenas</taxon>
    </lineage>
</organism>
<dbReference type="SMART" id="SM00282">
    <property type="entry name" value="LamG"/>
    <property type="match status" value="1"/>
</dbReference>
<evidence type="ECO:0000259" key="3">
    <source>
        <dbReference type="PROSITE" id="PS50025"/>
    </source>
</evidence>
<dbReference type="Proteomes" id="UP000190648">
    <property type="component" value="Unassembled WGS sequence"/>
</dbReference>
<proteinExistence type="predicted"/>
<dbReference type="CDD" id="cd00054">
    <property type="entry name" value="EGF_CA"/>
    <property type="match status" value="1"/>
</dbReference>
<dbReference type="STRING" id="372326.A0A1V4KR66"/>
<dbReference type="Gene3D" id="2.10.25.10">
    <property type="entry name" value="Laminin"/>
    <property type="match status" value="1"/>
</dbReference>
<dbReference type="InterPro" id="IPR000742">
    <property type="entry name" value="EGF"/>
</dbReference>
<evidence type="ECO:0008006" key="7">
    <source>
        <dbReference type="Google" id="ProtNLM"/>
    </source>
</evidence>
<dbReference type="CDD" id="cd00110">
    <property type="entry name" value="LamG"/>
    <property type="match status" value="1"/>
</dbReference>
<evidence type="ECO:0000256" key="2">
    <source>
        <dbReference type="PROSITE-ProRule" id="PRU00076"/>
    </source>
</evidence>
<dbReference type="PROSITE" id="PS50025">
    <property type="entry name" value="LAM_G_DOMAIN"/>
    <property type="match status" value="1"/>
</dbReference>
<keyword evidence="2" id="KW-0245">EGF-like domain</keyword>
<protein>
    <recommendedName>
        <fullName evidence="7">Basement membrane-specific heparan sulfate proteoglycan core protein</fullName>
    </recommendedName>
</protein>
<evidence type="ECO:0000256" key="1">
    <source>
        <dbReference type="ARBA" id="ARBA00023157"/>
    </source>
</evidence>
<comment type="caution">
    <text evidence="2">Lacks conserved residue(s) required for the propagation of feature annotation.</text>
</comment>